<accession>A0A4P1RP16</accession>
<organism evidence="1 2">
    <name type="scientific">Lupinus angustifolius</name>
    <name type="common">Narrow-leaved blue lupine</name>
    <dbReference type="NCBI Taxonomy" id="3871"/>
    <lineage>
        <taxon>Eukaryota</taxon>
        <taxon>Viridiplantae</taxon>
        <taxon>Streptophyta</taxon>
        <taxon>Embryophyta</taxon>
        <taxon>Tracheophyta</taxon>
        <taxon>Spermatophyta</taxon>
        <taxon>Magnoliopsida</taxon>
        <taxon>eudicotyledons</taxon>
        <taxon>Gunneridae</taxon>
        <taxon>Pentapetalae</taxon>
        <taxon>rosids</taxon>
        <taxon>fabids</taxon>
        <taxon>Fabales</taxon>
        <taxon>Fabaceae</taxon>
        <taxon>Papilionoideae</taxon>
        <taxon>50 kb inversion clade</taxon>
        <taxon>genistoids sensu lato</taxon>
        <taxon>core genistoids</taxon>
        <taxon>Genisteae</taxon>
        <taxon>Lupinus</taxon>
    </lineage>
</organism>
<protein>
    <submittedName>
        <fullName evidence="1">Uncharacterized protein</fullName>
    </submittedName>
</protein>
<dbReference type="PANTHER" id="PTHR36037:SF1">
    <property type="entry name" value="RNA-DIRECTED DNA POLYMERASE (REVERSE TRANSCRIPTASE)-RELATED FAMILY PROTEIN"/>
    <property type="match status" value="1"/>
</dbReference>
<dbReference type="EMBL" id="CM007363">
    <property type="protein sequence ID" value="OIW14691.1"/>
    <property type="molecule type" value="Genomic_DNA"/>
</dbReference>
<dbReference type="OrthoDB" id="1927690at2759"/>
<dbReference type="KEGG" id="lang:109344103"/>
<name>A0A4P1RP16_LUPAN</name>
<dbReference type="Gramene" id="OIW14691">
    <property type="protein sequence ID" value="OIW14691"/>
    <property type="gene ID" value="TanjilG_33033"/>
</dbReference>
<evidence type="ECO:0000313" key="2">
    <source>
        <dbReference type="Proteomes" id="UP000188354"/>
    </source>
</evidence>
<dbReference type="STRING" id="3871.A0A4P1RP16"/>
<sequence length="413" mass="46770">MEIRSVSGIENDIEKLKQLLLCNDDDDVEFNNPHHHLHHLLNHFSLQNHDDVDVDVDVDASYIHKLNEELHNIQAQSNHLANQIHNLTLTHLNESNLLEANLQQIHSSFHYITSKDHNPDLPTQGGVQSPSILSHHSSNLEVSIILSSLFPFFLTNFSIFIINIILQELQLETKVDEMKSIVKSLQDLHHQVKWFDTVDGIEDALTGLKVLAFDDNCMRLSMQTYIPNLDKMTVQGINDGAVVHHELLIQVFEGTMNFNNVQVFPNDIYVNDILDVAKSASESSLQWFIREVQDRIIQSTLRHLVVKDANKSRYSLAYLDKDETIVAHMPGGIDAYIKLSNGWPIFASPLKLISIKGSDTLKGTSLSFHCKVEKMANSLDTPIRQNILRFVDAVEKVLKEQLQLDLPASDSSA</sequence>
<reference evidence="1 2" key="1">
    <citation type="journal article" date="2017" name="Plant Biotechnol. J.">
        <title>A comprehensive draft genome sequence for lupin (Lupinus angustifolius), an emerging health food: insights into plant-microbe interactions and legume evolution.</title>
        <authorList>
            <person name="Hane J.K."/>
            <person name="Ming Y."/>
            <person name="Kamphuis L.G."/>
            <person name="Nelson M.N."/>
            <person name="Garg G."/>
            <person name="Atkins C.A."/>
            <person name="Bayer P.E."/>
            <person name="Bravo A."/>
            <person name="Bringans S."/>
            <person name="Cannon S."/>
            <person name="Edwards D."/>
            <person name="Foley R."/>
            <person name="Gao L.L."/>
            <person name="Harrison M.J."/>
            <person name="Huang W."/>
            <person name="Hurgobin B."/>
            <person name="Li S."/>
            <person name="Liu C.W."/>
            <person name="McGrath A."/>
            <person name="Morahan G."/>
            <person name="Murray J."/>
            <person name="Weller J."/>
            <person name="Jian J."/>
            <person name="Singh K.B."/>
        </authorList>
    </citation>
    <scope>NUCLEOTIDE SEQUENCE [LARGE SCALE GENOMIC DNA]</scope>
    <source>
        <strain evidence="2">cv. Tanjil</strain>
        <tissue evidence="1">Whole plant</tissue>
    </source>
</reference>
<proteinExistence type="predicted"/>
<evidence type="ECO:0000313" key="1">
    <source>
        <dbReference type="EMBL" id="OIW14691.1"/>
    </source>
</evidence>
<dbReference type="AlphaFoldDB" id="A0A4P1RP16"/>
<gene>
    <name evidence="1" type="ORF">TanjilG_33033</name>
</gene>
<keyword evidence="2" id="KW-1185">Reference proteome</keyword>
<dbReference type="Proteomes" id="UP000188354">
    <property type="component" value="Chromosome LG03"/>
</dbReference>
<dbReference type="PANTHER" id="PTHR36037">
    <property type="entry name" value="RNA-DIRECTED DNA POLYMERASE (REVERSE TRANSCRIPTASE)-RELATED FAMILY PROTEIN"/>
    <property type="match status" value="1"/>
</dbReference>